<sequence>MNQDTKLKFAVTDPADLSKFDYSDDYECVPGEWTTISVEVRQEEADPSTLRFTMKMGDTQLHSGTYAATEELKSYDLQVFVGNPWVNSATGMLVRNFYYQTFEEIPV</sequence>
<dbReference type="EMBL" id="OU015566">
    <property type="protein sequence ID" value="CAG5104948.1"/>
    <property type="molecule type" value="Genomic_DNA"/>
</dbReference>
<gene>
    <name evidence="1" type="ORF">OKIOD_LOCUS10462</name>
</gene>
<evidence type="ECO:0000313" key="2">
    <source>
        <dbReference type="Proteomes" id="UP001158576"/>
    </source>
</evidence>
<keyword evidence="2" id="KW-1185">Reference proteome</keyword>
<protein>
    <submittedName>
        <fullName evidence="1">Oidioi.mRNA.OKI2018_I69.chr1.g1697.t1.cds</fullName>
    </submittedName>
</protein>
<reference evidence="1 2" key="1">
    <citation type="submission" date="2021-04" db="EMBL/GenBank/DDBJ databases">
        <authorList>
            <person name="Bliznina A."/>
        </authorList>
    </citation>
    <scope>NUCLEOTIDE SEQUENCE [LARGE SCALE GENOMIC DNA]</scope>
</reference>
<organism evidence="1 2">
    <name type="scientific">Oikopleura dioica</name>
    <name type="common">Tunicate</name>
    <dbReference type="NCBI Taxonomy" id="34765"/>
    <lineage>
        <taxon>Eukaryota</taxon>
        <taxon>Metazoa</taxon>
        <taxon>Chordata</taxon>
        <taxon>Tunicata</taxon>
        <taxon>Appendicularia</taxon>
        <taxon>Copelata</taxon>
        <taxon>Oikopleuridae</taxon>
        <taxon>Oikopleura</taxon>
    </lineage>
</organism>
<evidence type="ECO:0000313" key="1">
    <source>
        <dbReference type="EMBL" id="CAG5104948.1"/>
    </source>
</evidence>
<dbReference type="Proteomes" id="UP001158576">
    <property type="component" value="Chromosome 1"/>
</dbReference>
<proteinExistence type="predicted"/>
<name>A0ABN7SNQ4_OIKDI</name>
<accession>A0ABN7SNQ4</accession>